<dbReference type="EMBL" id="FOZW01000001">
    <property type="protein sequence ID" value="SFS36675.1"/>
    <property type="molecule type" value="Genomic_DNA"/>
</dbReference>
<evidence type="ECO:0000313" key="2">
    <source>
        <dbReference type="EMBL" id="SFS36675.1"/>
    </source>
</evidence>
<dbReference type="AlphaFoldDB" id="A0A1I6P942"/>
<dbReference type="Gene3D" id="3.30.420.60">
    <property type="entry name" value="eRF1 domain 2"/>
    <property type="match status" value="1"/>
</dbReference>
<dbReference type="InterPro" id="IPR042226">
    <property type="entry name" value="eFR1_2_sf"/>
</dbReference>
<dbReference type="Pfam" id="PF18856">
    <property type="entry name" value="baeRF_family12"/>
    <property type="match status" value="1"/>
</dbReference>
<organism evidence="2 3">
    <name type="scientific">Alloyangia pacifica</name>
    <dbReference type="NCBI Taxonomy" id="311180"/>
    <lineage>
        <taxon>Bacteria</taxon>
        <taxon>Pseudomonadati</taxon>
        <taxon>Pseudomonadota</taxon>
        <taxon>Alphaproteobacteria</taxon>
        <taxon>Rhodobacterales</taxon>
        <taxon>Roseobacteraceae</taxon>
        <taxon>Alloyangia</taxon>
    </lineage>
</organism>
<name>A0A1I6P942_9RHOB</name>
<dbReference type="OrthoDB" id="9812459at2"/>
<reference evidence="3" key="1">
    <citation type="submission" date="2016-10" db="EMBL/GenBank/DDBJ databases">
        <authorList>
            <person name="Varghese N."/>
            <person name="Submissions S."/>
        </authorList>
    </citation>
    <scope>NUCLEOTIDE SEQUENCE [LARGE SCALE GENOMIC DNA]</scope>
    <source>
        <strain evidence="3">DSM 26894</strain>
    </source>
</reference>
<dbReference type="Proteomes" id="UP000199392">
    <property type="component" value="Unassembled WGS sequence"/>
</dbReference>
<dbReference type="STRING" id="311180.SAMN04488050_101387"/>
<protein>
    <submittedName>
        <fullName evidence="2">Protein required for attachment to host cells</fullName>
    </submittedName>
</protein>
<keyword evidence="3" id="KW-1185">Reference proteome</keyword>
<gene>
    <name evidence="2" type="ORF">SAMN04488050_101387</name>
</gene>
<sequence>MAILTNGTWVLVADGEKALFLRNDVDEQDPDLNVVRIETQENPSDREQSANRPGRMADGGPGQKSALDDTDWHELAKERFADELAEILYKQAHKGKFDRIVLVAPPATLGELRSKLHKEVADKVVAELDKTLTNHPLDKIEKLLRDEFAPA</sequence>
<proteinExistence type="predicted"/>
<evidence type="ECO:0000256" key="1">
    <source>
        <dbReference type="SAM" id="MobiDB-lite"/>
    </source>
</evidence>
<evidence type="ECO:0000313" key="3">
    <source>
        <dbReference type="Proteomes" id="UP000199392"/>
    </source>
</evidence>
<dbReference type="RefSeq" id="WP_092420872.1">
    <property type="nucleotide sequence ID" value="NZ_FNCL01000002.1"/>
</dbReference>
<feature type="region of interest" description="Disordered" evidence="1">
    <location>
        <begin position="37"/>
        <end position="71"/>
    </location>
</feature>
<accession>A0A1I6P942</accession>
<dbReference type="InterPro" id="IPR041374">
    <property type="entry name" value="BaeRF_family12"/>
</dbReference>